<reference evidence="3" key="2">
    <citation type="submission" date="2021-05" db="UniProtKB">
        <authorList>
            <consortium name="EnsemblPlants"/>
        </authorList>
    </citation>
    <scope>IDENTIFICATION</scope>
    <source>
        <strain evidence="3">subsp. malaccensis</strain>
    </source>
</reference>
<organism evidence="3 4">
    <name type="scientific">Musa acuminata subsp. malaccensis</name>
    <name type="common">Wild banana</name>
    <name type="synonym">Musa malaccensis</name>
    <dbReference type="NCBI Taxonomy" id="214687"/>
    <lineage>
        <taxon>Eukaryota</taxon>
        <taxon>Viridiplantae</taxon>
        <taxon>Streptophyta</taxon>
        <taxon>Embryophyta</taxon>
        <taxon>Tracheophyta</taxon>
        <taxon>Spermatophyta</taxon>
        <taxon>Magnoliopsida</taxon>
        <taxon>Liliopsida</taxon>
        <taxon>Zingiberales</taxon>
        <taxon>Musaceae</taxon>
        <taxon>Musa</taxon>
    </lineage>
</organism>
<dbReference type="Proteomes" id="UP000012960">
    <property type="component" value="Unplaced"/>
</dbReference>
<sequence>MADNFDLSSGNHDIKGTKGCFGEHAPPASCNASTIHGLQRDHAVEGGRHPPRGSHGDARITMQSLVSVTTFSSTPIPPPWKPTPRDARAPCRSSASILLPPIANPNWCRPATAAANSRTPPSRLLVAVCFPSRPSSSPAIQFPVPTTDAVDVPSPPTDDLQTPPPPTPSNKRPLPLTFCPI</sequence>
<accession>A0A804KUQ8</accession>
<dbReference type="EMBL" id="HG996476">
    <property type="protein sequence ID" value="CAG1853128.1"/>
    <property type="molecule type" value="Genomic_DNA"/>
</dbReference>
<dbReference type="Gramene" id="Ma10_t10480.1">
    <property type="protein sequence ID" value="Ma10_p10480.1"/>
    <property type="gene ID" value="Ma10_g10480"/>
</dbReference>
<feature type="region of interest" description="Disordered" evidence="1">
    <location>
        <begin position="70"/>
        <end position="89"/>
    </location>
</feature>
<proteinExistence type="predicted"/>
<name>A0A804KUQ8_MUSAM</name>
<gene>
    <name evidence="2" type="ORF">GSMUA_313540.1</name>
</gene>
<evidence type="ECO:0000313" key="3">
    <source>
        <dbReference type="EnsemblPlants" id="Ma10_p10480.1"/>
    </source>
</evidence>
<dbReference type="AlphaFoldDB" id="A0A804KUQ8"/>
<feature type="compositionally biased region" description="Low complexity" evidence="1">
    <location>
        <begin position="169"/>
        <end position="181"/>
    </location>
</feature>
<keyword evidence="4" id="KW-1185">Reference proteome</keyword>
<evidence type="ECO:0000256" key="1">
    <source>
        <dbReference type="SAM" id="MobiDB-lite"/>
    </source>
</evidence>
<evidence type="ECO:0000313" key="4">
    <source>
        <dbReference type="Proteomes" id="UP000012960"/>
    </source>
</evidence>
<reference evidence="2" key="1">
    <citation type="submission" date="2021-03" db="EMBL/GenBank/DDBJ databases">
        <authorList>
            <consortium name="Genoscope - CEA"/>
            <person name="William W."/>
        </authorList>
    </citation>
    <scope>NUCLEOTIDE SEQUENCE</scope>
    <source>
        <strain evidence="2">Doubled-haploid Pahang</strain>
    </source>
</reference>
<evidence type="ECO:0000313" key="2">
    <source>
        <dbReference type="EMBL" id="CAG1853128.1"/>
    </source>
</evidence>
<dbReference type="EnsemblPlants" id="Ma10_t10480.1">
    <property type="protein sequence ID" value="Ma10_p10480.1"/>
    <property type="gene ID" value="Ma10_g10480"/>
</dbReference>
<protein>
    <submittedName>
        <fullName evidence="2">(wild Malaysian banana) hypothetical protein</fullName>
    </submittedName>
</protein>
<feature type="region of interest" description="Disordered" evidence="1">
    <location>
        <begin position="135"/>
        <end position="181"/>
    </location>
</feature>
<dbReference type="InParanoid" id="A0A804KUQ8"/>